<organism evidence="10 11">
    <name type="scientific">Oreochromis aureus</name>
    <name type="common">Israeli tilapia</name>
    <name type="synonym">Chromis aureus</name>
    <dbReference type="NCBI Taxonomy" id="47969"/>
    <lineage>
        <taxon>Eukaryota</taxon>
        <taxon>Metazoa</taxon>
        <taxon>Chordata</taxon>
        <taxon>Craniata</taxon>
        <taxon>Vertebrata</taxon>
        <taxon>Euteleostomi</taxon>
        <taxon>Actinopterygii</taxon>
        <taxon>Neopterygii</taxon>
        <taxon>Teleostei</taxon>
        <taxon>Neoteleostei</taxon>
        <taxon>Acanthomorphata</taxon>
        <taxon>Ovalentaria</taxon>
        <taxon>Cichlomorphae</taxon>
        <taxon>Cichliformes</taxon>
        <taxon>Cichlidae</taxon>
        <taxon>African cichlids</taxon>
        <taxon>Pseudocrenilabrinae</taxon>
        <taxon>Oreochromini</taxon>
        <taxon>Oreochromis</taxon>
    </lineage>
</organism>
<keyword evidence="4" id="KW-0862">Zinc</keyword>
<keyword evidence="3 5" id="KW-0863">Zinc-finger</keyword>
<dbReference type="OMA" id="MANHIKL"/>
<dbReference type="SUPFAM" id="SSF57850">
    <property type="entry name" value="RING/U-box"/>
    <property type="match status" value="1"/>
</dbReference>
<evidence type="ECO:0000256" key="2">
    <source>
        <dbReference type="ARBA" id="ARBA00022723"/>
    </source>
</evidence>
<dbReference type="InterPro" id="IPR013320">
    <property type="entry name" value="ConA-like_dom_sf"/>
</dbReference>
<dbReference type="AlphaFoldDB" id="A0A668TB48"/>
<dbReference type="SMART" id="SM00184">
    <property type="entry name" value="RING"/>
    <property type="match status" value="1"/>
</dbReference>
<proteinExistence type="inferred from homology"/>
<dbReference type="RefSeq" id="XP_031582072.1">
    <property type="nucleotide sequence ID" value="XM_031726212.2"/>
</dbReference>
<sequence length="458" mass="52302">MASNVSQSELDCTCPVCCDIFKDPVVLLCGHSFCKYCLEEWWRQSSLQACPVCKEIFPMSRAPRNLALRNLSDNLRRERSQAASASKELCSLHDEKLRLFCQDDQQLICVVCRDAKQHKNHNCVPINEAAEEHRTKIKIEVMHLKSKLGTFEREKLRYDKMANHIKLQAQDTEKIIKGEFQKLYQFLRAEEAGRIDAVRKEAVFQSEIMNMEILIMNAEISSLKDKIKTLEEEMKAGDMAFMMNIKSTMERSQCTLSDPVTPSGALIDEAKHLGKLLFSVWIKMKTLIQYTPVVMDPNTCSQRMTVSEHLTCLTSCDSTLFPQNPERLYDSDILGYEGFSSGKHSWDVEVDGYWAVGVAARTRVSDSKKIWGIYVCMCADILFECTPEGDAKVMEDSFPQKVRVNLDYDKGILSFFDLGRKVPVHTVKYTCTEKLFPYFRGETKVLPPELSVGITQVK</sequence>
<dbReference type="Gene3D" id="2.60.120.920">
    <property type="match status" value="1"/>
</dbReference>
<dbReference type="Proteomes" id="UP000472276">
    <property type="component" value="Unassembled WGS sequence"/>
</dbReference>
<dbReference type="PROSITE" id="PS00518">
    <property type="entry name" value="ZF_RING_1"/>
    <property type="match status" value="1"/>
</dbReference>
<dbReference type="SMART" id="SM00336">
    <property type="entry name" value="BBOX"/>
    <property type="match status" value="1"/>
</dbReference>
<dbReference type="PROSITE" id="PS50119">
    <property type="entry name" value="ZF_BBOX"/>
    <property type="match status" value="1"/>
</dbReference>
<gene>
    <name evidence="10" type="primary">LOC116309566</name>
</gene>
<accession>A0A668TB48</accession>
<dbReference type="SUPFAM" id="SSF49899">
    <property type="entry name" value="Concanavalin A-like lectins/glucanases"/>
    <property type="match status" value="1"/>
</dbReference>
<feature type="coiled-coil region" evidence="6">
    <location>
        <begin position="213"/>
        <end position="240"/>
    </location>
</feature>
<dbReference type="InterPro" id="IPR001841">
    <property type="entry name" value="Znf_RING"/>
</dbReference>
<dbReference type="Pfam" id="PF00097">
    <property type="entry name" value="zf-C3HC4"/>
    <property type="match status" value="1"/>
</dbReference>
<evidence type="ECO:0000256" key="5">
    <source>
        <dbReference type="PROSITE-ProRule" id="PRU00024"/>
    </source>
</evidence>
<dbReference type="InterPro" id="IPR003879">
    <property type="entry name" value="Butyrophylin_SPRY"/>
</dbReference>
<keyword evidence="11" id="KW-1185">Reference proteome</keyword>
<feature type="domain" description="B30.2/SPRY" evidence="9">
    <location>
        <begin position="273"/>
        <end position="457"/>
    </location>
</feature>
<dbReference type="Gene3D" id="3.30.40.10">
    <property type="entry name" value="Zinc/RING finger domain, C3HC4 (zinc finger)"/>
    <property type="match status" value="1"/>
</dbReference>
<evidence type="ECO:0000256" key="4">
    <source>
        <dbReference type="ARBA" id="ARBA00022833"/>
    </source>
</evidence>
<dbReference type="InterPro" id="IPR018957">
    <property type="entry name" value="Znf_C3HC4_RING-type"/>
</dbReference>
<dbReference type="PROSITE" id="PS50188">
    <property type="entry name" value="B302_SPRY"/>
    <property type="match status" value="1"/>
</dbReference>
<evidence type="ECO:0000259" key="9">
    <source>
        <dbReference type="PROSITE" id="PS50188"/>
    </source>
</evidence>
<feature type="domain" description="RING-type" evidence="7">
    <location>
        <begin position="14"/>
        <end position="54"/>
    </location>
</feature>
<dbReference type="GO" id="GO:0008270">
    <property type="term" value="F:zinc ion binding"/>
    <property type="evidence" value="ECO:0007669"/>
    <property type="project" value="UniProtKB-KW"/>
</dbReference>
<dbReference type="InterPro" id="IPR001870">
    <property type="entry name" value="B30.2/SPRY"/>
</dbReference>
<dbReference type="InterPro" id="IPR017907">
    <property type="entry name" value="Znf_RING_CS"/>
</dbReference>
<evidence type="ECO:0000256" key="6">
    <source>
        <dbReference type="SAM" id="Coils"/>
    </source>
</evidence>
<dbReference type="Ensembl" id="ENSOABT00000024687.2">
    <property type="protein sequence ID" value="ENSOABP00000023988.1"/>
    <property type="gene ID" value="ENSOABG00000011485.2"/>
</dbReference>
<dbReference type="GeneID" id="116309566"/>
<dbReference type="Pfam" id="PF00643">
    <property type="entry name" value="zf-B_box"/>
    <property type="match status" value="1"/>
</dbReference>
<reference evidence="10" key="1">
    <citation type="submission" date="2025-08" db="UniProtKB">
        <authorList>
            <consortium name="Ensembl"/>
        </authorList>
    </citation>
    <scope>IDENTIFICATION</scope>
</reference>
<dbReference type="KEGG" id="oau:116309566"/>
<protein>
    <submittedName>
        <fullName evidence="10">Uncharacterized protein</fullName>
    </submittedName>
</protein>
<dbReference type="SUPFAM" id="SSF57845">
    <property type="entry name" value="B-box zinc-binding domain"/>
    <property type="match status" value="1"/>
</dbReference>
<evidence type="ECO:0000256" key="3">
    <source>
        <dbReference type="ARBA" id="ARBA00022771"/>
    </source>
</evidence>
<evidence type="ECO:0000313" key="10">
    <source>
        <dbReference type="Ensembl" id="ENSOABP00000023988.1"/>
    </source>
</evidence>
<dbReference type="PROSITE" id="PS50089">
    <property type="entry name" value="ZF_RING_2"/>
    <property type="match status" value="1"/>
</dbReference>
<dbReference type="PANTHER" id="PTHR24103">
    <property type="entry name" value="E3 UBIQUITIN-PROTEIN LIGASE TRIM"/>
    <property type="match status" value="1"/>
</dbReference>
<dbReference type="InterPro" id="IPR043136">
    <property type="entry name" value="B30.2/SPRY_sf"/>
</dbReference>
<keyword evidence="6" id="KW-0175">Coiled coil</keyword>
<dbReference type="InterPro" id="IPR000315">
    <property type="entry name" value="Znf_B-box"/>
</dbReference>
<dbReference type="InterPro" id="IPR013083">
    <property type="entry name" value="Znf_RING/FYVE/PHD"/>
</dbReference>
<dbReference type="PRINTS" id="PR01407">
    <property type="entry name" value="BUTYPHLNCDUF"/>
</dbReference>
<feature type="domain" description="B box-type" evidence="8">
    <location>
        <begin position="85"/>
        <end position="126"/>
    </location>
</feature>
<dbReference type="InterPro" id="IPR050143">
    <property type="entry name" value="TRIM/RBCC"/>
</dbReference>
<evidence type="ECO:0000313" key="11">
    <source>
        <dbReference type="Proteomes" id="UP000472276"/>
    </source>
</evidence>
<reference evidence="10" key="2">
    <citation type="submission" date="2025-09" db="UniProtKB">
        <authorList>
            <consortium name="Ensembl"/>
        </authorList>
    </citation>
    <scope>IDENTIFICATION</scope>
</reference>
<evidence type="ECO:0000259" key="7">
    <source>
        <dbReference type="PROSITE" id="PS50089"/>
    </source>
</evidence>
<evidence type="ECO:0000256" key="1">
    <source>
        <dbReference type="ARBA" id="ARBA00008518"/>
    </source>
</evidence>
<name>A0A668TB48_OREAU</name>
<keyword evidence="2" id="KW-0479">Metal-binding</keyword>
<evidence type="ECO:0000259" key="8">
    <source>
        <dbReference type="PROSITE" id="PS50119"/>
    </source>
</evidence>
<comment type="similarity">
    <text evidence="1">Belongs to the TRIM/RBCC family.</text>
</comment>
<dbReference type="Gene3D" id="3.30.160.60">
    <property type="entry name" value="Classic Zinc Finger"/>
    <property type="match status" value="1"/>
</dbReference>
<dbReference type="CDD" id="cd19800">
    <property type="entry name" value="Bbox2_xNF7-like"/>
    <property type="match status" value="1"/>
</dbReference>